<evidence type="ECO:0000313" key="1">
    <source>
        <dbReference type="EMBL" id="OCK86353.1"/>
    </source>
</evidence>
<reference evidence="1 2" key="1">
    <citation type="journal article" date="2016" name="Nat. Commun.">
        <title>Ectomycorrhizal ecology is imprinted in the genome of the dominant symbiotic fungus Cenococcum geophilum.</title>
        <authorList>
            <consortium name="DOE Joint Genome Institute"/>
            <person name="Peter M."/>
            <person name="Kohler A."/>
            <person name="Ohm R.A."/>
            <person name="Kuo A."/>
            <person name="Krutzmann J."/>
            <person name="Morin E."/>
            <person name="Arend M."/>
            <person name="Barry K.W."/>
            <person name="Binder M."/>
            <person name="Choi C."/>
            <person name="Clum A."/>
            <person name="Copeland A."/>
            <person name="Grisel N."/>
            <person name="Haridas S."/>
            <person name="Kipfer T."/>
            <person name="LaButti K."/>
            <person name="Lindquist E."/>
            <person name="Lipzen A."/>
            <person name="Maire R."/>
            <person name="Meier B."/>
            <person name="Mihaltcheva S."/>
            <person name="Molinier V."/>
            <person name="Murat C."/>
            <person name="Poggeler S."/>
            <person name="Quandt C.A."/>
            <person name="Sperisen C."/>
            <person name="Tritt A."/>
            <person name="Tisserant E."/>
            <person name="Crous P.W."/>
            <person name="Henrissat B."/>
            <person name="Nehls U."/>
            <person name="Egli S."/>
            <person name="Spatafora J.W."/>
            <person name="Grigoriev I.V."/>
            <person name="Martin F.M."/>
        </authorList>
    </citation>
    <scope>NUCLEOTIDE SEQUENCE [LARGE SCALE GENOMIC DNA]</scope>
    <source>
        <strain evidence="1 2">CBS 459.81</strain>
    </source>
</reference>
<feature type="non-terminal residue" evidence="1">
    <location>
        <position position="1"/>
    </location>
</feature>
<sequence>LGRHPKLIDSALSGKHVRSLFDTLTRTEAQILAQLRTITPNSRATSANVAKKKEDTSHFLLHCQRYQHLCKDMINEGKERYGDLSYILGGRWSHVNSDGLSPDGPIEKWKPNVTMVRIVIKYAVKNRETGLPTGLLTHAQTPSSLRFEEHA</sequence>
<organism evidence="1 2">
    <name type="scientific">Lepidopterella palustris CBS 459.81</name>
    <dbReference type="NCBI Taxonomy" id="1314670"/>
    <lineage>
        <taxon>Eukaryota</taxon>
        <taxon>Fungi</taxon>
        <taxon>Dikarya</taxon>
        <taxon>Ascomycota</taxon>
        <taxon>Pezizomycotina</taxon>
        <taxon>Dothideomycetes</taxon>
        <taxon>Pleosporomycetidae</taxon>
        <taxon>Mytilinidiales</taxon>
        <taxon>Argynnaceae</taxon>
        <taxon>Lepidopterella</taxon>
    </lineage>
</organism>
<dbReference type="OrthoDB" id="3261222at2759"/>
<keyword evidence="2" id="KW-1185">Reference proteome</keyword>
<name>A0A8E2EMR5_9PEZI</name>
<dbReference type="AlphaFoldDB" id="A0A8E2EMR5"/>
<dbReference type="EMBL" id="KV744806">
    <property type="protein sequence ID" value="OCK86353.1"/>
    <property type="molecule type" value="Genomic_DNA"/>
</dbReference>
<dbReference type="Proteomes" id="UP000250266">
    <property type="component" value="Unassembled WGS sequence"/>
</dbReference>
<accession>A0A8E2EMR5</accession>
<gene>
    <name evidence="1" type="ORF">K432DRAFT_284840</name>
</gene>
<evidence type="ECO:0000313" key="2">
    <source>
        <dbReference type="Proteomes" id="UP000250266"/>
    </source>
</evidence>
<protein>
    <submittedName>
        <fullName evidence="1">Uncharacterized protein</fullName>
    </submittedName>
</protein>
<proteinExistence type="predicted"/>